<dbReference type="Proteomes" id="UP001652583">
    <property type="component" value="Chromosome B1"/>
</dbReference>
<name>A0A6J0A7L4_ACIJB</name>
<dbReference type="KEGG" id="aju:106988332"/>
<dbReference type="GO" id="GO:0005576">
    <property type="term" value="C:extracellular region"/>
    <property type="evidence" value="ECO:0007669"/>
    <property type="project" value="UniProtKB-SubCell"/>
</dbReference>
<sequence>MVTFGQLWFNVTPSVPAGSRWALLKLVNLVKSPGGEIPVKVLVIDSWPLALALSARESASLHCSARGQERSHYTELRGKNQTSPPNWVPPQETESSSCGVPDARPDTPLASRLPLRPCPSPVLSGAPPTAVPAPLPASLAPKMKVWLLLGLLLVHEALEDVTGQQPPKNKRPKEPGENRIKPTNKKVKPRIPKIKDRDAADGTPKTQSIMIQMLDKGRFQKPAATLSLTAGQTLELRCKGNKIGWSYPPYLDTFKDSRLSVRQHERYGQLTLVNSTAADTGEFSCWGQLCQGYVCRKDETKTGSTYIFFTEKGELFVPSPSYFDVVYLNPDRQAVVPCRVTVPSARVTLHREFPAKEIPANGTDIVYDTKRGFVYLQPHSDHQGVVYCKAEAGGKSQISVKYQLLYVEVPRGPPSTTILASSNKVRSGDDISVLCTVLGEPDVEVEFRWIYPGQKDERPVTIQDTWRLIHRGLGHTTRISQSILTIEDVATTDVGYYICTARNLQGETTVATTVEFS</sequence>
<dbReference type="Pfam" id="PF13927">
    <property type="entry name" value="Ig_3"/>
    <property type="match status" value="1"/>
</dbReference>
<feature type="domain" description="Ig-like" evidence="11">
    <location>
        <begin position="414"/>
        <end position="517"/>
    </location>
</feature>
<evidence type="ECO:0000256" key="9">
    <source>
        <dbReference type="ARBA" id="ARBA00023319"/>
    </source>
</evidence>
<keyword evidence="4" id="KW-0964">Secreted</keyword>
<dbReference type="GO" id="GO:0005017">
    <property type="term" value="F:platelet-derived growth factor receptor activity"/>
    <property type="evidence" value="ECO:0007669"/>
    <property type="project" value="UniProtKB-ARBA"/>
</dbReference>
<dbReference type="PANTHER" id="PTHR15360:SF1">
    <property type="entry name" value="PLATELET-DERIVED GROWTH FACTOR RECEPTOR-LIKE PROTEIN"/>
    <property type="match status" value="1"/>
</dbReference>
<evidence type="ECO:0000313" key="13">
    <source>
        <dbReference type="RefSeq" id="XP_014942261.2"/>
    </source>
</evidence>
<keyword evidence="8" id="KW-0325">Glycoprotein</keyword>
<evidence type="ECO:0000256" key="2">
    <source>
        <dbReference type="ARBA" id="ARBA00011360"/>
    </source>
</evidence>
<evidence type="ECO:0000256" key="1">
    <source>
        <dbReference type="ARBA" id="ARBA00004613"/>
    </source>
</evidence>
<keyword evidence="12" id="KW-1185">Reference proteome</keyword>
<keyword evidence="6" id="KW-0677">Repeat</keyword>
<evidence type="ECO:0000256" key="10">
    <source>
        <dbReference type="SAM" id="MobiDB-lite"/>
    </source>
</evidence>
<dbReference type="Gene3D" id="2.60.40.10">
    <property type="entry name" value="Immunoglobulins"/>
    <property type="match status" value="3"/>
</dbReference>
<feature type="region of interest" description="Disordered" evidence="10">
    <location>
        <begin position="70"/>
        <end position="116"/>
    </location>
</feature>
<evidence type="ECO:0000256" key="7">
    <source>
        <dbReference type="ARBA" id="ARBA00023157"/>
    </source>
</evidence>
<dbReference type="InterPro" id="IPR036179">
    <property type="entry name" value="Ig-like_dom_sf"/>
</dbReference>
<organism evidence="12 13">
    <name type="scientific">Acinonyx jubatus</name>
    <name type="common">Cheetah</name>
    <dbReference type="NCBI Taxonomy" id="32536"/>
    <lineage>
        <taxon>Eukaryota</taxon>
        <taxon>Metazoa</taxon>
        <taxon>Chordata</taxon>
        <taxon>Craniata</taxon>
        <taxon>Vertebrata</taxon>
        <taxon>Euteleostomi</taxon>
        <taxon>Mammalia</taxon>
        <taxon>Eutheria</taxon>
        <taxon>Laurasiatheria</taxon>
        <taxon>Carnivora</taxon>
        <taxon>Feliformia</taxon>
        <taxon>Felidae</taxon>
        <taxon>Felinae</taxon>
        <taxon>Acinonyx</taxon>
    </lineage>
</organism>
<keyword evidence="7" id="KW-1015">Disulfide bond</keyword>
<dbReference type="PROSITE" id="PS50835">
    <property type="entry name" value="IG_LIKE"/>
    <property type="match status" value="2"/>
</dbReference>
<dbReference type="SUPFAM" id="SSF48726">
    <property type="entry name" value="Immunoglobulin"/>
    <property type="match status" value="3"/>
</dbReference>
<comment type="subcellular location">
    <subcellularLocation>
        <location evidence="1">Secreted</location>
    </subcellularLocation>
</comment>
<dbReference type="InterPro" id="IPR003598">
    <property type="entry name" value="Ig_sub2"/>
</dbReference>
<dbReference type="PANTHER" id="PTHR15360">
    <property type="entry name" value="PLATELET-DERIVED GROWTH FACTOR RECEPTOR LIKE"/>
    <property type="match status" value="1"/>
</dbReference>
<dbReference type="InterPro" id="IPR042495">
    <property type="entry name" value="PDGFRL"/>
</dbReference>
<dbReference type="Pfam" id="PF21339">
    <property type="entry name" value="VEGFR-1-like_Ig-like"/>
    <property type="match status" value="1"/>
</dbReference>
<reference evidence="13" key="1">
    <citation type="submission" date="2025-08" db="UniProtKB">
        <authorList>
            <consortium name="RefSeq"/>
        </authorList>
    </citation>
    <scope>IDENTIFICATION</scope>
    <source>
        <tissue evidence="13">Blood</tissue>
    </source>
</reference>
<evidence type="ECO:0000256" key="4">
    <source>
        <dbReference type="ARBA" id="ARBA00022525"/>
    </source>
</evidence>
<evidence type="ECO:0000256" key="6">
    <source>
        <dbReference type="ARBA" id="ARBA00022737"/>
    </source>
</evidence>
<dbReference type="InterPro" id="IPR003599">
    <property type="entry name" value="Ig_sub"/>
</dbReference>
<evidence type="ECO:0000256" key="3">
    <source>
        <dbReference type="ARBA" id="ARBA00019671"/>
    </source>
</evidence>
<keyword evidence="5" id="KW-0732">Signal</keyword>
<evidence type="ECO:0000259" key="11">
    <source>
        <dbReference type="PROSITE" id="PS50835"/>
    </source>
</evidence>
<proteinExistence type="predicted"/>
<dbReference type="InterPro" id="IPR013783">
    <property type="entry name" value="Ig-like_fold"/>
</dbReference>
<dbReference type="GeneID" id="106988332"/>
<dbReference type="AlphaFoldDB" id="A0A6J0A7L4"/>
<comment type="subunit">
    <text evidence="2">Forms a complex composed of PDGFRL, TNK2 and GRB2.</text>
</comment>
<dbReference type="SMART" id="SM00409">
    <property type="entry name" value="IG"/>
    <property type="match status" value="3"/>
</dbReference>
<keyword evidence="9" id="KW-0393">Immunoglobulin domain</keyword>
<feature type="domain" description="Ig-like" evidence="11">
    <location>
        <begin position="204"/>
        <end position="285"/>
    </location>
</feature>
<dbReference type="SMART" id="SM00408">
    <property type="entry name" value="IGc2"/>
    <property type="match status" value="1"/>
</dbReference>
<dbReference type="RefSeq" id="XP_014942261.2">
    <property type="nucleotide sequence ID" value="XM_015086775.3"/>
</dbReference>
<dbReference type="InterPro" id="IPR007110">
    <property type="entry name" value="Ig-like_dom"/>
</dbReference>
<evidence type="ECO:0000313" key="12">
    <source>
        <dbReference type="Proteomes" id="UP001652583"/>
    </source>
</evidence>
<gene>
    <name evidence="13" type="primary">PDGFRL</name>
</gene>
<accession>A0A6J0A7L4</accession>
<feature type="region of interest" description="Disordered" evidence="10">
    <location>
        <begin position="162"/>
        <end position="190"/>
    </location>
</feature>
<evidence type="ECO:0000256" key="8">
    <source>
        <dbReference type="ARBA" id="ARBA00023180"/>
    </source>
</evidence>
<evidence type="ECO:0000256" key="5">
    <source>
        <dbReference type="ARBA" id="ARBA00022729"/>
    </source>
</evidence>
<protein>
    <recommendedName>
        <fullName evidence="3">Platelet-derived growth factor receptor-like protein</fullName>
    </recommendedName>
</protein>
<dbReference type="CTD" id="5157"/>